<reference evidence="3" key="1">
    <citation type="journal article" date="2022" name="IScience">
        <title>Evolution of zygomycete secretomes and the origins of terrestrial fungal ecologies.</title>
        <authorList>
            <person name="Chang Y."/>
            <person name="Wang Y."/>
            <person name="Mondo S."/>
            <person name="Ahrendt S."/>
            <person name="Andreopoulos W."/>
            <person name="Barry K."/>
            <person name="Beard J."/>
            <person name="Benny G.L."/>
            <person name="Blankenship S."/>
            <person name="Bonito G."/>
            <person name="Cuomo C."/>
            <person name="Desiro A."/>
            <person name="Gervers K.A."/>
            <person name="Hundley H."/>
            <person name="Kuo A."/>
            <person name="LaButti K."/>
            <person name="Lang B.F."/>
            <person name="Lipzen A."/>
            <person name="O'Donnell K."/>
            <person name="Pangilinan J."/>
            <person name="Reynolds N."/>
            <person name="Sandor L."/>
            <person name="Smith M.E."/>
            <person name="Tsang A."/>
            <person name="Grigoriev I.V."/>
            <person name="Stajich J.E."/>
            <person name="Spatafora J.W."/>
        </authorList>
    </citation>
    <scope>NUCLEOTIDE SEQUENCE</scope>
    <source>
        <strain evidence="3">RSA 2281</strain>
    </source>
</reference>
<dbReference type="Pfam" id="PF13649">
    <property type="entry name" value="Methyltransf_25"/>
    <property type="match status" value="1"/>
</dbReference>
<evidence type="ECO:0000313" key="3">
    <source>
        <dbReference type="EMBL" id="KAI9255178.1"/>
    </source>
</evidence>
<evidence type="ECO:0000259" key="2">
    <source>
        <dbReference type="Pfam" id="PF13649"/>
    </source>
</evidence>
<gene>
    <name evidence="3" type="ORF">BDA99DRAFT_518099</name>
</gene>
<dbReference type="Proteomes" id="UP001209540">
    <property type="component" value="Unassembled WGS sequence"/>
</dbReference>
<name>A0AAD5JUX5_9FUNG</name>
<organism evidence="3 4">
    <name type="scientific">Phascolomyces articulosus</name>
    <dbReference type="NCBI Taxonomy" id="60185"/>
    <lineage>
        <taxon>Eukaryota</taxon>
        <taxon>Fungi</taxon>
        <taxon>Fungi incertae sedis</taxon>
        <taxon>Mucoromycota</taxon>
        <taxon>Mucoromycotina</taxon>
        <taxon>Mucoromycetes</taxon>
        <taxon>Mucorales</taxon>
        <taxon>Lichtheimiaceae</taxon>
        <taxon>Phascolomyces</taxon>
    </lineage>
</organism>
<dbReference type="Gene3D" id="3.40.50.150">
    <property type="entry name" value="Vaccinia Virus protein VP39"/>
    <property type="match status" value="1"/>
</dbReference>
<feature type="domain" description="Methyltransferase" evidence="2">
    <location>
        <begin position="124"/>
        <end position="215"/>
    </location>
</feature>
<keyword evidence="4" id="KW-1185">Reference proteome</keyword>
<sequence>MGFISSIRIWVEKYKQEHNPKKNNTFSKRIKYKMDSSNTVSDTRSVSVSSESSISGATSNTNYKPGHKFEAGRRFHDIENVSYFFPNDDDEVDRLHQQHWIVRHIMGGNYQSPIGEELKNGIVVLDSGCGPGTWSLDMGEMYPNSTFHGVDAYPVFPSEVKPRNCHFQTCNIAEKLPFPDNHFDFIHQRLLIFGLTRTNWRDAINELLRVLKPGGWLEILECDIEFQNEGPKQHRVMDAIFRAFSKKDMSPTIARELGPDYLQPTGQLEVLNDKLISFPMNHGGKTGSLFWSDFRQGCEALHAWVQKEDKGFEDLEEYKSFMSECAAECTEYKTNMLWHCYSAQKKQSI</sequence>
<dbReference type="PANTHER" id="PTHR43591">
    <property type="entry name" value="METHYLTRANSFERASE"/>
    <property type="match status" value="1"/>
</dbReference>
<keyword evidence="3" id="KW-0808">Transferase</keyword>
<keyword evidence="3" id="KW-0489">Methyltransferase</keyword>
<proteinExistence type="predicted"/>
<dbReference type="CDD" id="cd02440">
    <property type="entry name" value="AdoMet_MTases"/>
    <property type="match status" value="1"/>
</dbReference>
<evidence type="ECO:0000313" key="4">
    <source>
        <dbReference type="Proteomes" id="UP001209540"/>
    </source>
</evidence>
<protein>
    <submittedName>
        <fullName evidence="3">S-adenosyl-L-methionine-dependent methyltransferase</fullName>
    </submittedName>
</protein>
<dbReference type="AlphaFoldDB" id="A0AAD5JUX5"/>
<feature type="region of interest" description="Disordered" evidence="1">
    <location>
        <begin position="41"/>
        <end position="66"/>
    </location>
</feature>
<dbReference type="GO" id="GO:0032259">
    <property type="term" value="P:methylation"/>
    <property type="evidence" value="ECO:0007669"/>
    <property type="project" value="UniProtKB-KW"/>
</dbReference>
<reference evidence="3" key="2">
    <citation type="submission" date="2023-02" db="EMBL/GenBank/DDBJ databases">
        <authorList>
            <consortium name="DOE Joint Genome Institute"/>
            <person name="Mondo S.J."/>
            <person name="Chang Y."/>
            <person name="Wang Y."/>
            <person name="Ahrendt S."/>
            <person name="Andreopoulos W."/>
            <person name="Barry K."/>
            <person name="Beard J."/>
            <person name="Benny G.L."/>
            <person name="Blankenship S."/>
            <person name="Bonito G."/>
            <person name="Cuomo C."/>
            <person name="Desiro A."/>
            <person name="Gervers K.A."/>
            <person name="Hundley H."/>
            <person name="Kuo A."/>
            <person name="LaButti K."/>
            <person name="Lang B.F."/>
            <person name="Lipzen A."/>
            <person name="O'Donnell K."/>
            <person name="Pangilinan J."/>
            <person name="Reynolds N."/>
            <person name="Sandor L."/>
            <person name="Smith M.W."/>
            <person name="Tsang A."/>
            <person name="Grigoriev I.V."/>
            <person name="Stajich J.E."/>
            <person name="Spatafora J.W."/>
        </authorList>
    </citation>
    <scope>NUCLEOTIDE SEQUENCE</scope>
    <source>
        <strain evidence="3">RSA 2281</strain>
    </source>
</reference>
<accession>A0AAD5JUX5</accession>
<evidence type="ECO:0000256" key="1">
    <source>
        <dbReference type="SAM" id="MobiDB-lite"/>
    </source>
</evidence>
<dbReference type="InterPro" id="IPR029063">
    <property type="entry name" value="SAM-dependent_MTases_sf"/>
</dbReference>
<dbReference type="EMBL" id="JAIXMP010000023">
    <property type="protein sequence ID" value="KAI9255178.1"/>
    <property type="molecule type" value="Genomic_DNA"/>
</dbReference>
<dbReference type="InterPro" id="IPR041698">
    <property type="entry name" value="Methyltransf_25"/>
</dbReference>
<dbReference type="SUPFAM" id="SSF53335">
    <property type="entry name" value="S-adenosyl-L-methionine-dependent methyltransferases"/>
    <property type="match status" value="1"/>
</dbReference>
<comment type="caution">
    <text evidence="3">The sequence shown here is derived from an EMBL/GenBank/DDBJ whole genome shotgun (WGS) entry which is preliminary data.</text>
</comment>
<dbReference type="GO" id="GO:0008168">
    <property type="term" value="F:methyltransferase activity"/>
    <property type="evidence" value="ECO:0007669"/>
    <property type="project" value="UniProtKB-KW"/>
</dbReference>
<dbReference type="PANTHER" id="PTHR43591:SF24">
    <property type="entry name" value="2-METHOXY-6-POLYPRENYL-1,4-BENZOQUINOL METHYLASE, MITOCHONDRIAL"/>
    <property type="match status" value="1"/>
</dbReference>
<feature type="compositionally biased region" description="Low complexity" evidence="1">
    <location>
        <begin position="41"/>
        <end position="59"/>
    </location>
</feature>